<evidence type="ECO:0000313" key="1">
    <source>
        <dbReference type="EMBL" id="ETO33393.1"/>
    </source>
</evidence>
<proteinExistence type="predicted"/>
<keyword evidence="2" id="KW-1185">Reference proteome</keyword>
<comment type="caution">
    <text evidence="1">The sequence shown here is derived from an EMBL/GenBank/DDBJ whole genome shotgun (WGS) entry which is preliminary data.</text>
</comment>
<reference evidence="1 2" key="1">
    <citation type="journal article" date="2013" name="Curr. Biol.">
        <title>The Genome of the Foraminiferan Reticulomyxa filosa.</title>
        <authorList>
            <person name="Glockner G."/>
            <person name="Hulsmann N."/>
            <person name="Schleicher M."/>
            <person name="Noegel A.A."/>
            <person name="Eichinger L."/>
            <person name="Gallinger C."/>
            <person name="Pawlowski J."/>
            <person name="Sierra R."/>
            <person name="Euteneuer U."/>
            <person name="Pillet L."/>
            <person name="Moustafa A."/>
            <person name="Platzer M."/>
            <person name="Groth M."/>
            <person name="Szafranski K."/>
            <person name="Schliwa M."/>
        </authorList>
    </citation>
    <scope>NUCLEOTIDE SEQUENCE [LARGE SCALE GENOMIC DNA]</scope>
</reference>
<name>X6P5L0_RETFI</name>
<feature type="non-terminal residue" evidence="1">
    <location>
        <position position="1"/>
    </location>
</feature>
<sequence length="146" mass="17274">EEICEYISHLRLRDSENENIYTYNEIRNNNSNNSNNSNNKMKDTMGWNGDELLSLDVDSLRDKMFAKIGLSRNNHQHIEKVEALLHHIMQLQEWNRIYFHSQSFLSATSVDNNAVAARVTLFYHTIYTYTYIGWETKTKKVNRIVK</sequence>
<dbReference type="Proteomes" id="UP000023152">
    <property type="component" value="Unassembled WGS sequence"/>
</dbReference>
<accession>X6P5L0</accession>
<gene>
    <name evidence="1" type="ORF">RFI_03714</name>
</gene>
<organism evidence="1 2">
    <name type="scientific">Reticulomyxa filosa</name>
    <dbReference type="NCBI Taxonomy" id="46433"/>
    <lineage>
        <taxon>Eukaryota</taxon>
        <taxon>Sar</taxon>
        <taxon>Rhizaria</taxon>
        <taxon>Retaria</taxon>
        <taxon>Foraminifera</taxon>
        <taxon>Monothalamids</taxon>
        <taxon>Reticulomyxidae</taxon>
        <taxon>Reticulomyxa</taxon>
    </lineage>
</organism>
<dbReference type="AlphaFoldDB" id="X6P5L0"/>
<dbReference type="EMBL" id="ASPP01003427">
    <property type="protein sequence ID" value="ETO33393.1"/>
    <property type="molecule type" value="Genomic_DNA"/>
</dbReference>
<evidence type="ECO:0000313" key="2">
    <source>
        <dbReference type="Proteomes" id="UP000023152"/>
    </source>
</evidence>
<protein>
    <submittedName>
        <fullName evidence="1">Uncharacterized protein</fullName>
    </submittedName>
</protein>